<evidence type="ECO:0000256" key="1">
    <source>
        <dbReference type="SAM" id="SignalP"/>
    </source>
</evidence>
<feature type="signal peptide" evidence="1">
    <location>
        <begin position="1"/>
        <end position="21"/>
    </location>
</feature>
<protein>
    <submittedName>
        <fullName evidence="2">Putative lipocalin-3 1</fullName>
    </submittedName>
</protein>
<sequence length="189" mass="21856">MAQLCILQALVFTLFVVAALSDKNGNQDSDFTEFLKKDKTIWVFNTTEPGEVTCRRDTILNIEDSSVSFTRQFKNNTEISVENLEGKLFNWEHWESKQRKPYDSMTISKSEGNGIEEFLEFVDTTGNCAVVKVMNIVDFNTDPSRIWRELRLTNPREGIDPTSECWKTFDNAVNITGKNWRESYNKDCQ</sequence>
<reference evidence="2" key="1">
    <citation type="submission" date="2014-03" db="EMBL/GenBank/DDBJ databases">
        <title>The sialotranscriptome of Amblyomma triste, Amblyomma parvum and Amblyomma cajennense ticks, uncovered by 454-based RNA-seq.</title>
        <authorList>
            <person name="Garcia G.R."/>
            <person name="Gardinassi L.G."/>
            <person name="Ribeiro J.M."/>
            <person name="Anatriello E."/>
            <person name="Ferreira B.R."/>
            <person name="Moreira H.N."/>
            <person name="Mafra C."/>
            <person name="Olegario M.M."/>
            <person name="Szabo P.J."/>
            <person name="Miranda-Santos I.K."/>
            <person name="Maruyama S.R."/>
        </authorList>
    </citation>
    <scope>NUCLEOTIDE SEQUENCE</scope>
    <source>
        <strain evidence="2">Uberlandia</strain>
        <tissue evidence="2">Salivary glands</tissue>
    </source>
</reference>
<evidence type="ECO:0000313" key="2">
    <source>
        <dbReference type="EMBL" id="JAC24105.1"/>
    </source>
</evidence>
<keyword evidence="1" id="KW-0732">Signal</keyword>
<feature type="chain" id="PRO_5001515567" evidence="1">
    <location>
        <begin position="22"/>
        <end position="189"/>
    </location>
</feature>
<name>A0A023FTZ2_AMBCJ</name>
<proteinExistence type="evidence at transcript level"/>
<dbReference type="AlphaFoldDB" id="A0A023FTZ2"/>
<dbReference type="EMBL" id="GBBK01000377">
    <property type="protein sequence ID" value="JAC24105.1"/>
    <property type="molecule type" value="mRNA"/>
</dbReference>
<organism evidence="2">
    <name type="scientific">Amblyomma cajennense</name>
    <name type="common">Cayenne tick</name>
    <name type="synonym">Acarus cajennensis</name>
    <dbReference type="NCBI Taxonomy" id="34607"/>
    <lineage>
        <taxon>Eukaryota</taxon>
        <taxon>Metazoa</taxon>
        <taxon>Ecdysozoa</taxon>
        <taxon>Arthropoda</taxon>
        <taxon>Chelicerata</taxon>
        <taxon>Arachnida</taxon>
        <taxon>Acari</taxon>
        <taxon>Parasitiformes</taxon>
        <taxon>Ixodida</taxon>
        <taxon>Ixodoidea</taxon>
        <taxon>Ixodidae</taxon>
        <taxon>Amblyomminae</taxon>
        <taxon>Amblyomma</taxon>
    </lineage>
</organism>
<accession>A0A023FTZ2</accession>